<dbReference type="InterPro" id="IPR016195">
    <property type="entry name" value="Pol/histidinol_Pase-like"/>
</dbReference>
<gene>
    <name evidence="2" type="ORF">ACFP90_24285</name>
</gene>
<organism evidence="2 3">
    <name type="scientific">Deinococcus multiflagellatus</name>
    <dbReference type="NCBI Taxonomy" id="1656887"/>
    <lineage>
        <taxon>Bacteria</taxon>
        <taxon>Thermotogati</taxon>
        <taxon>Deinococcota</taxon>
        <taxon>Deinococci</taxon>
        <taxon>Deinococcales</taxon>
        <taxon>Deinococcaceae</taxon>
        <taxon>Deinococcus</taxon>
    </lineage>
</organism>
<comment type="caution">
    <text evidence="2">The sequence shown here is derived from an EMBL/GenBank/DDBJ whole genome shotgun (WGS) entry which is preliminary data.</text>
</comment>
<evidence type="ECO:0000313" key="2">
    <source>
        <dbReference type="EMBL" id="MFC6663167.1"/>
    </source>
</evidence>
<evidence type="ECO:0000313" key="3">
    <source>
        <dbReference type="Proteomes" id="UP001596317"/>
    </source>
</evidence>
<feature type="domain" description="Polymerase/histidinol phosphatase N-terminal" evidence="1">
    <location>
        <begin position="38"/>
        <end position="131"/>
    </location>
</feature>
<name>A0ABW1ZRP6_9DEIO</name>
<proteinExistence type="predicted"/>
<dbReference type="Proteomes" id="UP001596317">
    <property type="component" value="Unassembled WGS sequence"/>
</dbReference>
<dbReference type="SMART" id="SM00481">
    <property type="entry name" value="POLIIIAc"/>
    <property type="match status" value="1"/>
</dbReference>
<dbReference type="EMBL" id="JBHSWB010000002">
    <property type="protein sequence ID" value="MFC6663167.1"/>
    <property type="molecule type" value="Genomic_DNA"/>
</dbReference>
<sequence length="485" mass="52770">MTVMKTTLLTGGLLTFLAGCGLTGRETETVPNRQWLAGDSHIHSYFSPGYDTSTTPPTPIVGGPNGDADYNIVKNAEMAVKYGLNWMVITDHGGPNHSKLNLERAYPELQQARTQFPGLMSFVGMELNMPAMDHHTLMIPRSDKESQTLFDIESRWDAREAFPADASRNTEEKALQTVNYIKNIEGTKPILMANHPARSATALGTYGSDTPHELRNNNDAAPNIYVGFEGAPGHQAAALNRDGSLKVGAGSRGGYGNAPTYGGFDQMTARLGGLWDSMLAEGRRFWIVATSDSHSHYTDGGADFWPGEYQKTYVKADKSYDDVLDGLRSGRTFVTSGDLVSELDVTAAAGTSSASTGGSLKLGGAKDVTVTIRLRDPAGKNFHNDAPEVKRIDLIVGQVTGKVASAQYDSDTNPTTTVERRLSAADWKREGEIVTVTYTLKNVSKNMYLRVRGTNTDQQEPAADPKGENPWADLWFYSNPIFIEL</sequence>
<protein>
    <recommendedName>
        <fullName evidence="1">Polymerase/histidinol phosphatase N-terminal domain-containing protein</fullName>
    </recommendedName>
</protein>
<dbReference type="RefSeq" id="WP_224611880.1">
    <property type="nucleotide sequence ID" value="NZ_JAIQXV010000021.1"/>
</dbReference>
<dbReference type="SUPFAM" id="SSF89550">
    <property type="entry name" value="PHP domain-like"/>
    <property type="match status" value="1"/>
</dbReference>
<keyword evidence="3" id="KW-1185">Reference proteome</keyword>
<dbReference type="Gene3D" id="3.20.20.140">
    <property type="entry name" value="Metal-dependent hydrolases"/>
    <property type="match status" value="1"/>
</dbReference>
<dbReference type="InterPro" id="IPR003141">
    <property type="entry name" value="Pol/His_phosphatase_N"/>
</dbReference>
<dbReference type="PROSITE" id="PS51257">
    <property type="entry name" value="PROKAR_LIPOPROTEIN"/>
    <property type="match status" value="1"/>
</dbReference>
<evidence type="ECO:0000259" key="1">
    <source>
        <dbReference type="SMART" id="SM00481"/>
    </source>
</evidence>
<reference evidence="3" key="1">
    <citation type="journal article" date="2019" name="Int. J. Syst. Evol. Microbiol.">
        <title>The Global Catalogue of Microorganisms (GCM) 10K type strain sequencing project: providing services to taxonomists for standard genome sequencing and annotation.</title>
        <authorList>
            <consortium name="The Broad Institute Genomics Platform"/>
            <consortium name="The Broad Institute Genome Sequencing Center for Infectious Disease"/>
            <person name="Wu L."/>
            <person name="Ma J."/>
        </authorList>
    </citation>
    <scope>NUCLEOTIDE SEQUENCE [LARGE SCALE GENOMIC DNA]</scope>
    <source>
        <strain evidence="3">CCUG 63830</strain>
    </source>
</reference>
<accession>A0ABW1ZRP6</accession>